<dbReference type="OrthoDB" id="8228342at2"/>
<accession>A0A1X3FG06</accession>
<name>A0A1X3FG06_9BRAD</name>
<dbReference type="EMBL" id="NAFI01000187">
    <property type="protein sequence ID" value="OSJ03219.1"/>
    <property type="molecule type" value="Genomic_DNA"/>
</dbReference>
<dbReference type="Proteomes" id="UP000193553">
    <property type="component" value="Unassembled WGS sequence"/>
</dbReference>
<sequence length="123" mass="14028">MSDEALPEEVEELVRRYICSVAQLEALLFFHKRPGERFDVESLAARLYAGKIEMADALASLRKDGFLDGEAGIYAFAPRPEMRAVVDSLALAYSRHLIPITHIIHNRPRRIQAFSDAFRIRKD</sequence>
<proteinExistence type="predicted"/>
<gene>
    <name evidence="1" type="ORF">BSZ18_32295</name>
</gene>
<dbReference type="AlphaFoldDB" id="A0A1X3FG06"/>
<dbReference type="RefSeq" id="WP_085361825.1">
    <property type="nucleotide sequence ID" value="NZ_NAFC01000177.1"/>
</dbReference>
<reference evidence="1 2" key="1">
    <citation type="submission" date="2017-03" db="EMBL/GenBank/DDBJ databases">
        <title>Whole genome sequences of fourteen strains of Bradyrhizobium canariense and one strain of Bradyrhizobium japonicum isolated from Lupinus (Papilionoideae: Genisteae) species in Algeria.</title>
        <authorList>
            <person name="Crovadore J."/>
            <person name="Chekireb D."/>
            <person name="Brachmann A."/>
            <person name="Chablais R."/>
            <person name="Cochard B."/>
            <person name="Lefort F."/>
        </authorList>
    </citation>
    <scope>NUCLEOTIDE SEQUENCE [LARGE SCALE GENOMIC DNA]</scope>
    <source>
        <strain evidence="1 2">UBMA195</strain>
    </source>
</reference>
<organism evidence="1 2">
    <name type="scientific">Bradyrhizobium canariense</name>
    <dbReference type="NCBI Taxonomy" id="255045"/>
    <lineage>
        <taxon>Bacteria</taxon>
        <taxon>Pseudomonadati</taxon>
        <taxon>Pseudomonadota</taxon>
        <taxon>Alphaproteobacteria</taxon>
        <taxon>Hyphomicrobiales</taxon>
        <taxon>Nitrobacteraceae</taxon>
        <taxon>Bradyrhizobium</taxon>
    </lineage>
</organism>
<protein>
    <submittedName>
        <fullName evidence="1">Uncharacterized protein</fullName>
    </submittedName>
</protein>
<evidence type="ECO:0000313" key="1">
    <source>
        <dbReference type="EMBL" id="OSJ03219.1"/>
    </source>
</evidence>
<comment type="caution">
    <text evidence="1">The sequence shown here is derived from an EMBL/GenBank/DDBJ whole genome shotgun (WGS) entry which is preliminary data.</text>
</comment>
<evidence type="ECO:0000313" key="2">
    <source>
        <dbReference type="Proteomes" id="UP000193553"/>
    </source>
</evidence>